<keyword evidence="1" id="KW-0472">Membrane</keyword>
<reference evidence="2 3" key="1">
    <citation type="submission" date="2019-05" db="EMBL/GenBank/DDBJ databases">
        <title>Another draft genome of Portunus trituberculatus and its Hox gene families provides insights of decapod evolution.</title>
        <authorList>
            <person name="Jeong J.-H."/>
            <person name="Song I."/>
            <person name="Kim S."/>
            <person name="Choi T."/>
            <person name="Kim D."/>
            <person name="Ryu S."/>
            <person name="Kim W."/>
        </authorList>
    </citation>
    <scope>NUCLEOTIDE SEQUENCE [LARGE SCALE GENOMIC DNA]</scope>
    <source>
        <tissue evidence="2">Muscle</tissue>
    </source>
</reference>
<evidence type="ECO:0000256" key="1">
    <source>
        <dbReference type="SAM" id="Phobius"/>
    </source>
</evidence>
<keyword evidence="3" id="KW-1185">Reference proteome</keyword>
<dbReference type="Proteomes" id="UP000324222">
    <property type="component" value="Unassembled WGS sequence"/>
</dbReference>
<dbReference type="AlphaFoldDB" id="A0A5B7GIK8"/>
<comment type="caution">
    <text evidence="2">The sequence shown here is derived from an EMBL/GenBank/DDBJ whole genome shotgun (WGS) entry which is preliminary data.</text>
</comment>
<feature type="transmembrane region" description="Helical" evidence="1">
    <location>
        <begin position="91"/>
        <end position="111"/>
    </location>
</feature>
<name>A0A5B7GIK8_PORTR</name>
<evidence type="ECO:0000313" key="3">
    <source>
        <dbReference type="Proteomes" id="UP000324222"/>
    </source>
</evidence>
<proteinExistence type="predicted"/>
<gene>
    <name evidence="2" type="ORF">E2C01_051317</name>
</gene>
<evidence type="ECO:0000313" key="2">
    <source>
        <dbReference type="EMBL" id="MPC57339.1"/>
    </source>
</evidence>
<accession>A0A5B7GIK8</accession>
<organism evidence="2 3">
    <name type="scientific">Portunus trituberculatus</name>
    <name type="common">Swimming crab</name>
    <name type="synonym">Neptunus trituberculatus</name>
    <dbReference type="NCBI Taxonomy" id="210409"/>
    <lineage>
        <taxon>Eukaryota</taxon>
        <taxon>Metazoa</taxon>
        <taxon>Ecdysozoa</taxon>
        <taxon>Arthropoda</taxon>
        <taxon>Crustacea</taxon>
        <taxon>Multicrustacea</taxon>
        <taxon>Malacostraca</taxon>
        <taxon>Eumalacostraca</taxon>
        <taxon>Eucarida</taxon>
        <taxon>Decapoda</taxon>
        <taxon>Pleocyemata</taxon>
        <taxon>Brachyura</taxon>
        <taxon>Eubrachyura</taxon>
        <taxon>Portunoidea</taxon>
        <taxon>Portunidae</taxon>
        <taxon>Portuninae</taxon>
        <taxon>Portunus</taxon>
    </lineage>
</organism>
<protein>
    <submittedName>
        <fullName evidence="2">Uncharacterized protein</fullName>
    </submittedName>
</protein>
<keyword evidence="1" id="KW-1133">Transmembrane helix</keyword>
<sequence>MTISTRLPPSLGRHLPRATDYGPLLVRCAWRSGVGGCVCSAASRGGREEPAKHASLQSTWESDVTTDPAALTRAPPTQLFKDVACVLRVKVLLMLLLLVVVVAVMYCSFMVLFPLPHSPWMCCFIGEDK</sequence>
<dbReference type="EMBL" id="VSRR010014703">
    <property type="protein sequence ID" value="MPC57339.1"/>
    <property type="molecule type" value="Genomic_DNA"/>
</dbReference>
<keyword evidence="1" id="KW-0812">Transmembrane</keyword>